<dbReference type="AlphaFoldDB" id="A0A5N6LX72"/>
<gene>
    <name evidence="1" type="ORF">E3N88_39583</name>
</gene>
<comment type="caution">
    <text evidence="1">The sequence shown here is derived from an EMBL/GenBank/DDBJ whole genome shotgun (WGS) entry which is preliminary data.</text>
</comment>
<sequence>MNSIVWEFEFWPPDFLHRKTLHHIQLHLQKSTHHHHLPSSSAVIHRLPPAAALAIRLPTTTTLLSIRIPTVRLRFSRLQQKVLNLGFESSGVAHSIKNTQP</sequence>
<dbReference type="Proteomes" id="UP000326396">
    <property type="component" value="Linkage Group LG8"/>
</dbReference>
<dbReference type="EMBL" id="SZYD01000018">
    <property type="protein sequence ID" value="KAD2806206.1"/>
    <property type="molecule type" value="Genomic_DNA"/>
</dbReference>
<proteinExistence type="predicted"/>
<organism evidence="1 2">
    <name type="scientific">Mikania micrantha</name>
    <name type="common">bitter vine</name>
    <dbReference type="NCBI Taxonomy" id="192012"/>
    <lineage>
        <taxon>Eukaryota</taxon>
        <taxon>Viridiplantae</taxon>
        <taxon>Streptophyta</taxon>
        <taxon>Embryophyta</taxon>
        <taxon>Tracheophyta</taxon>
        <taxon>Spermatophyta</taxon>
        <taxon>Magnoliopsida</taxon>
        <taxon>eudicotyledons</taxon>
        <taxon>Gunneridae</taxon>
        <taxon>Pentapetalae</taxon>
        <taxon>asterids</taxon>
        <taxon>campanulids</taxon>
        <taxon>Asterales</taxon>
        <taxon>Asteraceae</taxon>
        <taxon>Asteroideae</taxon>
        <taxon>Heliantheae alliance</taxon>
        <taxon>Eupatorieae</taxon>
        <taxon>Mikania</taxon>
    </lineage>
</organism>
<evidence type="ECO:0000313" key="2">
    <source>
        <dbReference type="Proteomes" id="UP000326396"/>
    </source>
</evidence>
<reference evidence="1 2" key="1">
    <citation type="submission" date="2019-05" db="EMBL/GenBank/DDBJ databases">
        <title>Mikania micrantha, genome provides insights into the molecular mechanism of rapid growth.</title>
        <authorList>
            <person name="Liu B."/>
        </authorList>
    </citation>
    <scope>NUCLEOTIDE SEQUENCE [LARGE SCALE GENOMIC DNA]</scope>
    <source>
        <strain evidence="1">NLD-2019</strain>
        <tissue evidence="1">Leaf</tissue>
    </source>
</reference>
<name>A0A5N6LX72_9ASTR</name>
<keyword evidence="2" id="KW-1185">Reference proteome</keyword>
<protein>
    <submittedName>
        <fullName evidence="1">Uncharacterized protein</fullName>
    </submittedName>
</protein>
<evidence type="ECO:0000313" key="1">
    <source>
        <dbReference type="EMBL" id="KAD2806206.1"/>
    </source>
</evidence>
<accession>A0A5N6LX72</accession>